<dbReference type="InterPro" id="IPR008274">
    <property type="entry name" value="AldOxase/xan_DH_MoCoBD1"/>
</dbReference>
<dbReference type="InterPro" id="IPR046867">
    <property type="entry name" value="AldOxase/xan_DH_MoCoBD2"/>
</dbReference>
<dbReference type="SMART" id="SM01008">
    <property type="entry name" value="Ald_Xan_dh_C"/>
    <property type="match status" value="1"/>
</dbReference>
<dbReference type="InterPro" id="IPR016208">
    <property type="entry name" value="Ald_Oxase/xanthine_DH-like"/>
</dbReference>
<dbReference type="Pfam" id="PF02738">
    <property type="entry name" value="MoCoBD_1"/>
    <property type="match status" value="1"/>
</dbReference>
<keyword evidence="3" id="KW-1185">Reference proteome</keyword>
<proteinExistence type="predicted"/>
<evidence type="ECO:0000313" key="2">
    <source>
        <dbReference type="EMBL" id="MBW3096601.1"/>
    </source>
</evidence>
<reference evidence="2" key="1">
    <citation type="submission" date="2021-07" db="EMBL/GenBank/DDBJ databases">
        <title>Pseudohoeflea marina sp. nov. a polyhydroxyalcanoate-producing bacterium.</title>
        <authorList>
            <person name="Zheng W."/>
            <person name="Yu S."/>
            <person name="Huang Y."/>
        </authorList>
    </citation>
    <scope>NUCLEOTIDE SEQUENCE</scope>
    <source>
        <strain evidence="2">DP4N28-3</strain>
    </source>
</reference>
<dbReference type="Pfam" id="PF01315">
    <property type="entry name" value="Ald_Xan_dh_C"/>
    <property type="match status" value="1"/>
</dbReference>
<feature type="domain" description="Aldehyde oxidase/xanthine dehydrogenase a/b hammerhead" evidence="1">
    <location>
        <begin position="37"/>
        <end position="142"/>
    </location>
</feature>
<dbReference type="InterPro" id="IPR000674">
    <property type="entry name" value="Ald_Oxase/Xan_DH_a/b"/>
</dbReference>
<dbReference type="EMBL" id="JAHWQX010000001">
    <property type="protein sequence ID" value="MBW3096601.1"/>
    <property type="molecule type" value="Genomic_DNA"/>
</dbReference>
<dbReference type="PANTHER" id="PTHR11908:SF123">
    <property type="entry name" value="ALDEHYDE OXIDOREDUCTASE MOLYBDENUM-BINDING SUBUNIT PAOC"/>
    <property type="match status" value="1"/>
</dbReference>
<dbReference type="Pfam" id="PF20256">
    <property type="entry name" value="MoCoBD_2"/>
    <property type="match status" value="1"/>
</dbReference>
<accession>A0ABS6WKX8</accession>
<evidence type="ECO:0000313" key="3">
    <source>
        <dbReference type="Proteomes" id="UP001430804"/>
    </source>
</evidence>
<protein>
    <submittedName>
        <fullName evidence="2">Xanthine dehydrogenase family protein molybdopterin-binding subunit</fullName>
    </submittedName>
</protein>
<comment type="caution">
    <text evidence="2">The sequence shown here is derived from an EMBL/GenBank/DDBJ whole genome shotgun (WGS) entry which is preliminary data.</text>
</comment>
<evidence type="ECO:0000259" key="1">
    <source>
        <dbReference type="SMART" id="SM01008"/>
    </source>
</evidence>
<name>A0ABS6WKX8_9HYPH</name>
<sequence>MNDRFKMDEAQPRLLDSTGQGIIGTEMDRPDGRLKVCGAAPYAAEFAADRMAHGVLVRATVSKGRVLALNDESIREMPGFLGLFHDGTMLRNSAQGMAGEAPVQPGLRVDYHGQSVAVVVAETFEQARDAAQQLAVRFEAAEEVEVDPETAEAIELDEDSSEQFGDLEAAMAEAVHTVDSVYTTPGHVSAAMEPHASLAEWHEGNLSLHGSYQMLRFNKKELADSLGVDADRVRILAPFVGGGFGSKLGIGAEAVAAAVAARELDRPVRVVMARQQVFDCVLRRTETRQRLRLAADEDGRLSGVGHEDRISQLPEESFGEPTATATHFMYGGKNRLYRKEIARIHRTPSGSVRAPGEAVGMLGLEGAMDELAEVCGIDPVELRLRNIPDTHPETGKPYSSRSLAECLKQGASQFGWENRPAAGSRREGQWYIGCGVASAARSNSLVRADARVTLSADGAIVETDLTDIGTGSYAILTQIAAEMLGLPASKVTTRLGDTDLPGASGSGGSFGAGSTGSAVFLAAKKIRARLAEKLGCDVDSLTLKDGVARGGNVEKPLRDLCVEPICEEAGITAGKLGDDYEQASFGAHFAEVAVHADSGEVRVRRMLGVFAAGRILNVKTARSQCIGGMVWGIGSALMEELGHDPRTGHIITRDLANYHIASNADVPLIDVHFIEERDDQSNPIQSKAIGELSISGAGAAVVNAIYNACGVRIRAFPATPDKVVAGLEALGL</sequence>
<organism evidence="2 3">
    <name type="scientific">Pseudohoeflea coraliihabitans</name>
    <dbReference type="NCBI Taxonomy" id="2860393"/>
    <lineage>
        <taxon>Bacteria</taxon>
        <taxon>Pseudomonadati</taxon>
        <taxon>Pseudomonadota</taxon>
        <taxon>Alphaproteobacteria</taxon>
        <taxon>Hyphomicrobiales</taxon>
        <taxon>Rhizobiaceae</taxon>
        <taxon>Pseudohoeflea</taxon>
    </lineage>
</organism>
<dbReference type="PANTHER" id="PTHR11908">
    <property type="entry name" value="XANTHINE DEHYDROGENASE"/>
    <property type="match status" value="1"/>
</dbReference>
<dbReference type="Proteomes" id="UP001430804">
    <property type="component" value="Unassembled WGS sequence"/>
</dbReference>
<dbReference type="RefSeq" id="WP_219200354.1">
    <property type="nucleotide sequence ID" value="NZ_JAHWQX010000001.1"/>
</dbReference>
<gene>
    <name evidence="2" type="ORF">KY465_04855</name>
</gene>